<dbReference type="Gene3D" id="1.10.240.10">
    <property type="entry name" value="Tyrosyl-Transfer RNA Synthetase"/>
    <property type="match status" value="1"/>
</dbReference>
<dbReference type="InterPro" id="IPR050203">
    <property type="entry name" value="Trp-tRNA_synthetase"/>
</dbReference>
<evidence type="ECO:0000256" key="4">
    <source>
        <dbReference type="ARBA" id="ARBA00022598"/>
    </source>
</evidence>
<evidence type="ECO:0000256" key="6">
    <source>
        <dbReference type="ARBA" id="ARBA00022840"/>
    </source>
</evidence>
<dbReference type="Gene3D" id="3.40.50.620">
    <property type="entry name" value="HUPs"/>
    <property type="match status" value="1"/>
</dbReference>
<keyword evidence="6 11" id="KW-0067">ATP-binding</keyword>
<reference evidence="13" key="1">
    <citation type="submission" date="2025-08" db="UniProtKB">
        <authorList>
            <consortium name="RefSeq"/>
        </authorList>
    </citation>
    <scope>IDENTIFICATION</scope>
    <source>
        <tissue evidence="13">Whole body</tissue>
    </source>
</reference>
<dbReference type="GO" id="GO:0016874">
    <property type="term" value="F:ligase activity"/>
    <property type="evidence" value="ECO:0007669"/>
    <property type="project" value="UniProtKB-KW"/>
</dbReference>
<dbReference type="PROSITE" id="PS00178">
    <property type="entry name" value="AA_TRNA_LIGASE_I"/>
    <property type="match status" value="1"/>
</dbReference>
<keyword evidence="7 11" id="KW-0648">Protein biosynthesis</keyword>
<dbReference type="PANTHER" id="PTHR43766">
    <property type="entry name" value="TRYPTOPHAN--TRNA LIGASE, MITOCHONDRIAL"/>
    <property type="match status" value="1"/>
</dbReference>
<dbReference type="Pfam" id="PF00579">
    <property type="entry name" value="tRNA-synt_1b"/>
    <property type="match status" value="1"/>
</dbReference>
<dbReference type="InterPro" id="IPR002305">
    <property type="entry name" value="aa-tRNA-synth_Ic"/>
</dbReference>
<evidence type="ECO:0000256" key="3">
    <source>
        <dbReference type="ARBA" id="ARBA00013161"/>
    </source>
</evidence>
<dbReference type="InterPro" id="IPR014729">
    <property type="entry name" value="Rossmann-like_a/b/a_fold"/>
</dbReference>
<dbReference type="Proteomes" id="UP000694924">
    <property type="component" value="Unplaced"/>
</dbReference>
<dbReference type="PRINTS" id="PR01039">
    <property type="entry name" value="TRNASYNTHTRP"/>
</dbReference>
<sequence length="378" mass="42677">MIKIVKCGGVFVSSYHNAQLIRSFSQKLAKTEYSRRIFSGIQPTGNVHLGNYLGAIQQWVKLQNSENMVIWSIADMHSITLPHNPTVLRNNILKMTATLLACGIDPQKSILFQQSSVPMHAELCWILGCITTMARLGHLPQFKEKSDSLKNIPLGIYIYPVLQAADILLYRATNVPVGLDQAQHIQLSQDLAYSFNKKYGDTFPIPRTLICNDASCRIKSLRDPTKKMSKSDKDVKSRLDLTDKPEVMLERIKKSLTDFTSEVTYEPETRPGVSNLISIHSLLTGKSPEEICKDVEGLNTAKYKLLLADVIIEKLKPIQEEIFRLLNEQLYLEEVLKTGSEKATEIAFDCYSDVKDKIGFKRNVTTTTNEMAKYTSVR</sequence>
<evidence type="ECO:0000256" key="7">
    <source>
        <dbReference type="ARBA" id="ARBA00022917"/>
    </source>
</evidence>
<keyword evidence="5 11" id="KW-0547">Nucleotide-binding</keyword>
<evidence type="ECO:0000313" key="12">
    <source>
        <dbReference type="Proteomes" id="UP000694924"/>
    </source>
</evidence>
<dbReference type="InterPro" id="IPR001412">
    <property type="entry name" value="aa-tRNA-synth_I_CS"/>
</dbReference>
<evidence type="ECO:0000256" key="8">
    <source>
        <dbReference type="ARBA" id="ARBA00023146"/>
    </source>
</evidence>
<proteinExistence type="inferred from homology"/>
<dbReference type="SUPFAM" id="SSF52374">
    <property type="entry name" value="Nucleotidylyl transferase"/>
    <property type="match status" value="1"/>
</dbReference>
<dbReference type="CDD" id="cd00806">
    <property type="entry name" value="TrpRS_core"/>
    <property type="match status" value="1"/>
</dbReference>
<evidence type="ECO:0000256" key="1">
    <source>
        <dbReference type="ARBA" id="ARBA00004173"/>
    </source>
</evidence>
<name>A0ABM1IK55_POLDO</name>
<comment type="similarity">
    <text evidence="2 11">Belongs to the class-I aminoacyl-tRNA synthetase family.</text>
</comment>
<dbReference type="NCBIfam" id="TIGR00233">
    <property type="entry name" value="trpS"/>
    <property type="match status" value="1"/>
</dbReference>
<dbReference type="PANTHER" id="PTHR43766:SF1">
    <property type="entry name" value="TRYPTOPHAN--TRNA LIGASE, MITOCHONDRIAL"/>
    <property type="match status" value="1"/>
</dbReference>
<evidence type="ECO:0000256" key="11">
    <source>
        <dbReference type="RuleBase" id="RU363036"/>
    </source>
</evidence>
<evidence type="ECO:0000256" key="2">
    <source>
        <dbReference type="ARBA" id="ARBA00005594"/>
    </source>
</evidence>
<organism evidence="12 13">
    <name type="scientific">Polistes dominula</name>
    <name type="common">European paper wasp</name>
    <name type="synonym">Vespa dominula</name>
    <dbReference type="NCBI Taxonomy" id="743375"/>
    <lineage>
        <taxon>Eukaryota</taxon>
        <taxon>Metazoa</taxon>
        <taxon>Ecdysozoa</taxon>
        <taxon>Arthropoda</taxon>
        <taxon>Hexapoda</taxon>
        <taxon>Insecta</taxon>
        <taxon>Pterygota</taxon>
        <taxon>Neoptera</taxon>
        <taxon>Endopterygota</taxon>
        <taxon>Hymenoptera</taxon>
        <taxon>Apocrita</taxon>
        <taxon>Aculeata</taxon>
        <taxon>Vespoidea</taxon>
        <taxon>Vespidae</taxon>
        <taxon>Polistinae</taxon>
        <taxon>Polistini</taxon>
        <taxon>Polistes</taxon>
    </lineage>
</organism>
<evidence type="ECO:0000256" key="9">
    <source>
        <dbReference type="ARBA" id="ARBA00030268"/>
    </source>
</evidence>
<keyword evidence="8 11" id="KW-0030">Aminoacyl-tRNA synthetase</keyword>
<protein>
    <recommendedName>
        <fullName evidence="3">tryptophan--tRNA ligase</fullName>
        <ecNumber evidence="3">6.1.1.2</ecNumber>
    </recommendedName>
    <alternativeName>
        <fullName evidence="9">Tryptophanyl-tRNA synthetase</fullName>
    </alternativeName>
</protein>
<dbReference type="HAMAP" id="MF_00140_B">
    <property type="entry name" value="Trp_tRNA_synth_B"/>
    <property type="match status" value="1"/>
</dbReference>
<accession>A0ABM1IK55</accession>
<comment type="catalytic activity">
    <reaction evidence="10">
        <text>tRNA(Trp) + L-tryptophan + ATP = L-tryptophyl-tRNA(Trp) + AMP + diphosphate + H(+)</text>
        <dbReference type="Rhea" id="RHEA:24080"/>
        <dbReference type="Rhea" id="RHEA-COMP:9671"/>
        <dbReference type="Rhea" id="RHEA-COMP:9705"/>
        <dbReference type="ChEBI" id="CHEBI:15378"/>
        <dbReference type="ChEBI" id="CHEBI:30616"/>
        <dbReference type="ChEBI" id="CHEBI:33019"/>
        <dbReference type="ChEBI" id="CHEBI:57912"/>
        <dbReference type="ChEBI" id="CHEBI:78442"/>
        <dbReference type="ChEBI" id="CHEBI:78535"/>
        <dbReference type="ChEBI" id="CHEBI:456215"/>
        <dbReference type="EC" id="6.1.1.2"/>
    </reaction>
</comment>
<dbReference type="GeneID" id="107068568"/>
<keyword evidence="12" id="KW-1185">Reference proteome</keyword>
<evidence type="ECO:0000313" key="13">
    <source>
        <dbReference type="RefSeq" id="XP_015180592.1"/>
    </source>
</evidence>
<comment type="subcellular location">
    <subcellularLocation>
        <location evidence="1">Mitochondrion</location>
    </subcellularLocation>
</comment>
<evidence type="ECO:0000256" key="10">
    <source>
        <dbReference type="ARBA" id="ARBA00049929"/>
    </source>
</evidence>
<dbReference type="RefSeq" id="XP_015180592.1">
    <property type="nucleotide sequence ID" value="XM_015325106.1"/>
</dbReference>
<dbReference type="InterPro" id="IPR002306">
    <property type="entry name" value="Trp-tRNA-ligase"/>
</dbReference>
<dbReference type="InterPro" id="IPR024109">
    <property type="entry name" value="Trp-tRNA-ligase_bac-type"/>
</dbReference>
<keyword evidence="4 11" id="KW-0436">Ligase</keyword>
<dbReference type="EC" id="6.1.1.2" evidence="3"/>
<gene>
    <name evidence="13" type="primary">LOC107068568</name>
</gene>
<evidence type="ECO:0000256" key="5">
    <source>
        <dbReference type="ARBA" id="ARBA00022741"/>
    </source>
</evidence>